<evidence type="ECO:0000256" key="2">
    <source>
        <dbReference type="ARBA" id="ARBA00022679"/>
    </source>
</evidence>
<accession>W7C5M0</accession>
<sequence>MGVGGSFDVLSGCTKRAPYFWVKFNLEWLYRVLSQPSRWKRALAIPRFMLAMKKQRRQG</sequence>
<keyword evidence="4" id="KW-1185">Reference proteome</keyword>
<dbReference type="PANTHER" id="PTHR34136">
    <property type="match status" value="1"/>
</dbReference>
<keyword evidence="2" id="KW-0808">Transferase</keyword>
<dbReference type="InterPro" id="IPR004629">
    <property type="entry name" value="WecG_TagA_CpsF"/>
</dbReference>
<dbReference type="AlphaFoldDB" id="W7C5M0"/>
<protein>
    <recommendedName>
        <fullName evidence="5">N-acetylglucosaminyldiphosphoundecaprenol N-acetyl-beta-D-mannosaminyltransferase</fullName>
    </recommendedName>
</protein>
<comment type="caution">
    <text evidence="3">The sequence shown here is derived from an EMBL/GenBank/DDBJ whole genome shotgun (WGS) entry which is preliminary data.</text>
</comment>
<dbReference type="EMBL" id="AODE01000004">
    <property type="protein sequence ID" value="EUJ32490.1"/>
    <property type="molecule type" value="Genomic_DNA"/>
</dbReference>
<dbReference type="GO" id="GO:0016758">
    <property type="term" value="F:hexosyltransferase activity"/>
    <property type="evidence" value="ECO:0007669"/>
    <property type="project" value="TreeGrafter"/>
</dbReference>
<dbReference type="Proteomes" id="UP000019254">
    <property type="component" value="Unassembled WGS sequence"/>
</dbReference>
<proteinExistence type="predicted"/>
<dbReference type="Pfam" id="PF03808">
    <property type="entry name" value="Glyco_tran_WecG"/>
    <property type="match status" value="1"/>
</dbReference>
<keyword evidence="1" id="KW-0328">Glycosyltransferase</keyword>
<reference evidence="3 4" key="1">
    <citation type="journal article" date="2014" name="Int. J. Syst. Evol. Microbiol.">
        <title>Listeria floridensis sp. nov., Listeria aquatica sp. nov., Listeria cornellensis sp. nov., Listeria riparia sp. nov. and Listeria grandensis sp. nov., from agricultural and natural environments.</title>
        <authorList>
            <person name="den Bakker H.C."/>
            <person name="Warchocki S."/>
            <person name="Wright E.M."/>
            <person name="Allred A.F."/>
            <person name="Ahlstrom C."/>
            <person name="Manuel C.S."/>
            <person name="Stasiewicz M.J."/>
            <person name="Burrell A."/>
            <person name="Roof S."/>
            <person name="Strawn L."/>
            <person name="Fortes E.D."/>
            <person name="Nightingale K.K."/>
            <person name="Kephart D."/>
            <person name="Wiedmann M."/>
        </authorList>
    </citation>
    <scope>NUCLEOTIDE SEQUENCE [LARGE SCALE GENOMIC DNA]</scope>
    <source>
        <strain evidence="4">FSL F6-969</strain>
    </source>
</reference>
<dbReference type="PANTHER" id="PTHR34136:SF1">
    <property type="entry name" value="UDP-N-ACETYL-D-MANNOSAMINURONIC ACID TRANSFERASE"/>
    <property type="match status" value="1"/>
</dbReference>
<evidence type="ECO:0000256" key="1">
    <source>
        <dbReference type="ARBA" id="ARBA00022676"/>
    </source>
</evidence>
<gene>
    <name evidence="3" type="ORF">PCORN_00820</name>
</gene>
<evidence type="ECO:0000313" key="3">
    <source>
        <dbReference type="EMBL" id="EUJ32490.1"/>
    </source>
</evidence>
<name>W7C5M0_9LIST</name>
<dbReference type="NCBIfam" id="TIGR00696">
    <property type="entry name" value="wecG_tagA_cpsF"/>
    <property type="match status" value="1"/>
</dbReference>
<organism evidence="3 4">
    <name type="scientific">Listeria cornellensis FSL F6-0969</name>
    <dbReference type="NCBI Taxonomy" id="1265820"/>
    <lineage>
        <taxon>Bacteria</taxon>
        <taxon>Bacillati</taxon>
        <taxon>Bacillota</taxon>
        <taxon>Bacilli</taxon>
        <taxon>Bacillales</taxon>
        <taxon>Listeriaceae</taxon>
        <taxon>Listeria</taxon>
    </lineage>
</organism>
<evidence type="ECO:0000313" key="4">
    <source>
        <dbReference type="Proteomes" id="UP000019254"/>
    </source>
</evidence>
<dbReference type="STRING" id="1265820.PCORN_00820"/>
<evidence type="ECO:0008006" key="5">
    <source>
        <dbReference type="Google" id="ProtNLM"/>
    </source>
</evidence>